<proteinExistence type="predicted"/>
<protein>
    <submittedName>
        <fullName evidence="1">Uncharacterized protein</fullName>
    </submittedName>
</protein>
<sequence length="69" mass="8063">MNEEKSLEYWMDRARNTINQEIQEDAKENNNSNEVVYISGQNYFAKEYGSKKELLISSGGDTYDYSCYS</sequence>
<keyword evidence="2" id="KW-1185">Reference proteome</keyword>
<reference evidence="1 2" key="1">
    <citation type="submission" date="2021-05" db="EMBL/GenBank/DDBJ databases">
        <title>Staphylococcus fleurettii isolated from lake water in First Nation community in Manitoba, Canada.</title>
        <authorList>
            <person name="Bashar S."/>
            <person name="Murdock A."/>
            <person name="Patidar R."/>
            <person name="Golding G."/>
            <person name="Farenhorst A."/>
            <person name="Kumar A."/>
        </authorList>
    </citation>
    <scope>NUCLEOTIDE SEQUENCE [LARGE SCALE GENOMIC DNA]</scope>
    <source>
        <strain evidence="1 2">SF002</strain>
    </source>
</reference>
<name>A0ABS5MK30_9STAP</name>
<gene>
    <name evidence="1" type="ORF">JJQ58_00775</name>
</gene>
<evidence type="ECO:0000313" key="2">
    <source>
        <dbReference type="Proteomes" id="UP000681586"/>
    </source>
</evidence>
<organism evidence="1 2">
    <name type="scientific">Mammaliicoccus fleurettii</name>
    <dbReference type="NCBI Taxonomy" id="150056"/>
    <lineage>
        <taxon>Bacteria</taxon>
        <taxon>Bacillati</taxon>
        <taxon>Bacillota</taxon>
        <taxon>Bacilli</taxon>
        <taxon>Bacillales</taxon>
        <taxon>Staphylococcaceae</taxon>
        <taxon>Mammaliicoccus</taxon>
    </lineage>
</organism>
<comment type="caution">
    <text evidence="1">The sequence shown here is derived from an EMBL/GenBank/DDBJ whole genome shotgun (WGS) entry which is preliminary data.</text>
</comment>
<evidence type="ECO:0000313" key="1">
    <source>
        <dbReference type="EMBL" id="MBS3696011.1"/>
    </source>
</evidence>
<dbReference type="EMBL" id="JAGXBM010000001">
    <property type="protein sequence ID" value="MBS3696011.1"/>
    <property type="molecule type" value="Genomic_DNA"/>
</dbReference>
<dbReference type="Proteomes" id="UP000681586">
    <property type="component" value="Unassembled WGS sequence"/>
</dbReference>
<dbReference type="RefSeq" id="WP_107509582.1">
    <property type="nucleotide sequence ID" value="NZ_JAEPSA010000003.1"/>
</dbReference>
<accession>A0ABS5MK30</accession>